<feature type="transmembrane region" description="Helical" evidence="9">
    <location>
        <begin position="60"/>
        <end position="83"/>
    </location>
</feature>
<feature type="transmembrane region" description="Helical" evidence="9">
    <location>
        <begin position="34"/>
        <end position="54"/>
    </location>
</feature>
<keyword evidence="8" id="KW-0406">Ion transport</keyword>
<evidence type="ECO:0000256" key="9">
    <source>
        <dbReference type="SAM" id="Phobius"/>
    </source>
</evidence>
<keyword evidence="4 8" id="KW-1003">Cell membrane</keyword>
<keyword evidence="5 9" id="KW-0812">Transmembrane</keyword>
<dbReference type="Pfam" id="PF04066">
    <property type="entry name" value="MrpF_PhaF"/>
    <property type="match status" value="1"/>
</dbReference>
<keyword evidence="6 9" id="KW-1133">Transmembrane helix</keyword>
<comment type="subcellular location">
    <subcellularLocation>
        <location evidence="1 8">Cell membrane</location>
        <topology evidence="1 8">Multi-pass membrane protein</topology>
    </subcellularLocation>
</comment>
<evidence type="ECO:0000256" key="8">
    <source>
        <dbReference type="PIRNR" id="PIRNR028784"/>
    </source>
</evidence>
<evidence type="ECO:0000256" key="6">
    <source>
        <dbReference type="ARBA" id="ARBA00022989"/>
    </source>
</evidence>
<protein>
    <submittedName>
        <fullName evidence="10">K+/H+ antiporter subunit F</fullName>
    </submittedName>
</protein>
<evidence type="ECO:0000256" key="4">
    <source>
        <dbReference type="ARBA" id="ARBA00022475"/>
    </source>
</evidence>
<accession>A0ABV6G5E7</accession>
<keyword evidence="3 8" id="KW-0813">Transport</keyword>
<evidence type="ECO:0000313" key="10">
    <source>
        <dbReference type="EMBL" id="MFC0268723.1"/>
    </source>
</evidence>
<comment type="caution">
    <text evidence="10">The sequence shown here is derived from an EMBL/GenBank/DDBJ whole genome shotgun (WGS) entry which is preliminary data.</text>
</comment>
<gene>
    <name evidence="10" type="ORF">ACFFHW_12160</name>
</gene>
<comment type="similarity">
    <text evidence="2 8">Belongs to the CPA3 antiporters (TC 2.A.63) subunit F family.</text>
</comment>
<evidence type="ECO:0000256" key="2">
    <source>
        <dbReference type="ARBA" id="ARBA00009212"/>
    </source>
</evidence>
<dbReference type="InterPro" id="IPR007208">
    <property type="entry name" value="MrpF/PhaF-like"/>
</dbReference>
<feature type="transmembrane region" description="Helical" evidence="9">
    <location>
        <begin position="6"/>
        <end position="22"/>
    </location>
</feature>
<organism evidence="10 11">
    <name type="scientific">Kushneria aurantia</name>
    <dbReference type="NCBI Taxonomy" id="504092"/>
    <lineage>
        <taxon>Bacteria</taxon>
        <taxon>Pseudomonadati</taxon>
        <taxon>Pseudomonadota</taxon>
        <taxon>Gammaproteobacteria</taxon>
        <taxon>Oceanospirillales</taxon>
        <taxon>Halomonadaceae</taxon>
        <taxon>Kushneria</taxon>
    </lineage>
</organism>
<proteinExistence type="inferred from homology"/>
<dbReference type="PANTHER" id="PTHR34702">
    <property type="entry name" value="NA(+)/H(+) ANTIPORTER SUBUNIT F1"/>
    <property type="match status" value="1"/>
</dbReference>
<evidence type="ECO:0000256" key="1">
    <source>
        <dbReference type="ARBA" id="ARBA00004651"/>
    </source>
</evidence>
<keyword evidence="11" id="KW-1185">Reference proteome</keyword>
<reference evidence="10 11" key="1">
    <citation type="submission" date="2024-09" db="EMBL/GenBank/DDBJ databases">
        <authorList>
            <person name="Sun Q."/>
            <person name="Mori K."/>
        </authorList>
    </citation>
    <scope>NUCLEOTIDE SEQUENCE [LARGE SCALE GENOMIC DNA]</scope>
    <source>
        <strain evidence="10 11">CCM 7415</strain>
    </source>
</reference>
<keyword evidence="7 8" id="KW-0472">Membrane</keyword>
<dbReference type="PIRSF" id="PIRSF028784">
    <property type="entry name" value="MrpF"/>
    <property type="match status" value="1"/>
</dbReference>
<name>A0ABV6G5E7_9GAMM</name>
<evidence type="ECO:0000256" key="7">
    <source>
        <dbReference type="ARBA" id="ARBA00023136"/>
    </source>
</evidence>
<dbReference type="PANTHER" id="PTHR34702:SF1">
    <property type="entry name" value="NA(+)_H(+) ANTIPORTER SUBUNIT F"/>
    <property type="match status" value="1"/>
</dbReference>
<dbReference type="NCBIfam" id="NF004812">
    <property type="entry name" value="PRK06161.1"/>
    <property type="match status" value="1"/>
</dbReference>
<sequence>MIDIALWISFFLIAMAIVLNAWRLLIGPSLPDRIIALDTMYVNSIALIILYTIWLGSRVYFEAALLIAMLGFISTVAVCKYLLRGDIIE</sequence>
<evidence type="ECO:0000256" key="5">
    <source>
        <dbReference type="ARBA" id="ARBA00022692"/>
    </source>
</evidence>
<dbReference type="Proteomes" id="UP001589814">
    <property type="component" value="Unassembled WGS sequence"/>
</dbReference>
<dbReference type="EMBL" id="JBHLVX010000049">
    <property type="protein sequence ID" value="MFC0268723.1"/>
    <property type="molecule type" value="Genomic_DNA"/>
</dbReference>
<dbReference type="RefSeq" id="WP_019952994.1">
    <property type="nucleotide sequence ID" value="NZ_JBHLVX010000049.1"/>
</dbReference>
<evidence type="ECO:0000256" key="3">
    <source>
        <dbReference type="ARBA" id="ARBA00022448"/>
    </source>
</evidence>
<keyword evidence="8" id="KW-0050">Antiport</keyword>
<evidence type="ECO:0000313" key="11">
    <source>
        <dbReference type="Proteomes" id="UP001589814"/>
    </source>
</evidence>